<evidence type="ECO:0000256" key="8">
    <source>
        <dbReference type="SAM" id="MobiDB-lite"/>
    </source>
</evidence>
<dbReference type="Pfam" id="PF22848">
    <property type="entry name" value="ASD1_dom"/>
    <property type="match status" value="1"/>
</dbReference>
<dbReference type="Proteomes" id="UP000011976">
    <property type="component" value="Unassembled WGS sequence"/>
</dbReference>
<evidence type="ECO:0000256" key="4">
    <source>
        <dbReference type="ARBA" id="ARBA00012670"/>
    </source>
</evidence>
<dbReference type="EMBL" id="DF196788">
    <property type="protein sequence ID" value="GAC76795.1"/>
    <property type="molecule type" value="Genomic_DNA"/>
</dbReference>
<evidence type="ECO:0000313" key="10">
    <source>
        <dbReference type="EMBL" id="GAC76795.1"/>
    </source>
</evidence>
<feature type="region of interest" description="Disordered" evidence="8">
    <location>
        <begin position="881"/>
        <end position="1313"/>
    </location>
</feature>
<dbReference type="GO" id="GO:0031222">
    <property type="term" value="P:arabinan catabolic process"/>
    <property type="evidence" value="ECO:0007669"/>
    <property type="project" value="UniProtKB-UniPathway"/>
</dbReference>
<dbReference type="Gene3D" id="2.60.120.260">
    <property type="entry name" value="Galactose-binding domain-like"/>
    <property type="match status" value="1"/>
</dbReference>
<feature type="compositionally biased region" description="Basic and acidic residues" evidence="8">
    <location>
        <begin position="1065"/>
        <end position="1075"/>
    </location>
</feature>
<comment type="similarity">
    <text evidence="3">Belongs to the glycosyl hydrolase 51 family.</text>
</comment>
<keyword evidence="6" id="KW-0378">Hydrolase</keyword>
<accession>M9M735</accession>
<feature type="compositionally biased region" description="Basic and acidic residues" evidence="8">
    <location>
        <begin position="973"/>
        <end position="992"/>
    </location>
</feature>
<evidence type="ECO:0000313" key="11">
    <source>
        <dbReference type="Proteomes" id="UP000011976"/>
    </source>
</evidence>
<dbReference type="SUPFAM" id="SSF51445">
    <property type="entry name" value="(Trans)glycosidases"/>
    <property type="match status" value="1"/>
</dbReference>
<evidence type="ECO:0000256" key="7">
    <source>
        <dbReference type="ARBA" id="ARBA00023180"/>
    </source>
</evidence>
<feature type="compositionally biased region" description="Basic and acidic residues" evidence="8">
    <location>
        <begin position="899"/>
        <end position="915"/>
    </location>
</feature>
<dbReference type="InterPro" id="IPR017853">
    <property type="entry name" value="GH"/>
</dbReference>
<dbReference type="Gene3D" id="2.60.40.1180">
    <property type="entry name" value="Golgi alpha-mannosidase II"/>
    <property type="match status" value="1"/>
</dbReference>
<feature type="domain" description="Alpha-L-arabinofuranosidase C-terminal" evidence="9">
    <location>
        <begin position="544"/>
        <end position="723"/>
    </location>
</feature>
<dbReference type="PANTHER" id="PTHR31776:SF0">
    <property type="entry name" value="ALPHA-L-ARABINOFURANOSIDASE 1"/>
    <property type="match status" value="1"/>
</dbReference>
<dbReference type="Pfam" id="PF09816">
    <property type="entry name" value="EAF"/>
    <property type="match status" value="1"/>
</dbReference>
<dbReference type="FunFam" id="3.20.20.80:FF:000403">
    <property type="entry name" value="Arabinofuranosidase 2"/>
    <property type="match status" value="1"/>
</dbReference>
<evidence type="ECO:0000256" key="6">
    <source>
        <dbReference type="ARBA" id="ARBA00022801"/>
    </source>
</evidence>
<name>M9M735_PSEA3</name>
<dbReference type="PANTHER" id="PTHR31776">
    <property type="entry name" value="ALPHA-L-ARABINOFURANOSIDASE 1"/>
    <property type="match status" value="1"/>
</dbReference>
<dbReference type="InterPro" id="IPR013780">
    <property type="entry name" value="Glyco_hydro_b"/>
</dbReference>
<comment type="pathway">
    <text evidence="2">Glycan metabolism; L-arabinan degradation.</text>
</comment>
<dbReference type="InterPro" id="IPR051563">
    <property type="entry name" value="Glycosyl_Hydrolase_51"/>
</dbReference>
<dbReference type="Pfam" id="PF06964">
    <property type="entry name" value="Alpha-L-AF_C"/>
    <property type="match status" value="1"/>
</dbReference>
<gene>
    <name evidence="10" type="ORF">PANT_22c00212</name>
</gene>
<keyword evidence="7" id="KW-0325">Glycoprotein</keyword>
<feature type="compositionally biased region" description="Basic and acidic residues" evidence="8">
    <location>
        <begin position="1202"/>
        <end position="1216"/>
    </location>
</feature>
<dbReference type="InterPro" id="IPR019194">
    <property type="entry name" value="Tscrpt_elong_fac_Eaf_N"/>
</dbReference>
<proteinExistence type="inferred from homology"/>
<organism evidence="10 11">
    <name type="scientific">Pseudozyma antarctica (strain T-34)</name>
    <name type="common">Yeast</name>
    <name type="synonym">Candida antarctica</name>
    <dbReference type="NCBI Taxonomy" id="1151754"/>
    <lineage>
        <taxon>Eukaryota</taxon>
        <taxon>Fungi</taxon>
        <taxon>Dikarya</taxon>
        <taxon>Basidiomycota</taxon>
        <taxon>Ustilaginomycotina</taxon>
        <taxon>Ustilaginomycetes</taxon>
        <taxon>Ustilaginales</taxon>
        <taxon>Ustilaginaceae</taxon>
        <taxon>Moesziomyces</taxon>
    </lineage>
</organism>
<dbReference type="InterPro" id="IPR010720">
    <property type="entry name" value="Alpha-L-AF_C"/>
</dbReference>
<dbReference type="GO" id="GO:0046373">
    <property type="term" value="P:L-arabinose metabolic process"/>
    <property type="evidence" value="ECO:0007669"/>
    <property type="project" value="InterPro"/>
</dbReference>
<evidence type="ECO:0000259" key="9">
    <source>
        <dbReference type="SMART" id="SM00813"/>
    </source>
</evidence>
<reference evidence="11" key="1">
    <citation type="journal article" date="2013" name="Genome Announc.">
        <title>Genome sequence of the basidiomycetous yeast Pseudozyma antarctica T-34, a producer of the glycolipid biosurfactants mannosylerythritol lipids.</title>
        <authorList>
            <person name="Morita T."/>
            <person name="Koike H."/>
            <person name="Koyama Y."/>
            <person name="Hagiwara H."/>
            <person name="Ito E."/>
            <person name="Fukuoka T."/>
            <person name="Imura T."/>
            <person name="Machida M."/>
            <person name="Kitamoto D."/>
        </authorList>
    </citation>
    <scope>NUCLEOTIDE SEQUENCE [LARGE SCALE GENOMIC DNA]</scope>
    <source>
        <strain evidence="11">T-34</strain>
    </source>
</reference>
<dbReference type="GO" id="GO:0046556">
    <property type="term" value="F:alpha-L-arabinofuranosidase activity"/>
    <property type="evidence" value="ECO:0007669"/>
    <property type="project" value="UniProtKB-EC"/>
</dbReference>
<keyword evidence="5" id="KW-0732">Signal</keyword>
<feature type="compositionally biased region" description="Acidic residues" evidence="8">
    <location>
        <begin position="1229"/>
        <end position="1238"/>
    </location>
</feature>
<dbReference type="OrthoDB" id="406864at2759"/>
<feature type="compositionally biased region" description="Acidic residues" evidence="8">
    <location>
        <begin position="1055"/>
        <end position="1064"/>
    </location>
</feature>
<dbReference type="UniPathway" id="UPA00667"/>
<evidence type="ECO:0000256" key="2">
    <source>
        <dbReference type="ARBA" id="ARBA00004834"/>
    </source>
</evidence>
<protein>
    <recommendedName>
        <fullName evidence="4">non-reducing end alpha-L-arabinofuranosidase</fullName>
        <ecNumber evidence="4">3.2.1.55</ecNumber>
    </recommendedName>
</protein>
<feature type="compositionally biased region" description="Polar residues" evidence="8">
    <location>
        <begin position="881"/>
        <end position="893"/>
    </location>
</feature>
<comment type="catalytic activity">
    <reaction evidence="1">
        <text>Hydrolysis of terminal non-reducing alpha-L-arabinofuranoside residues in alpha-L-arabinosides.</text>
        <dbReference type="EC" id="3.2.1.55"/>
    </reaction>
</comment>
<dbReference type="SMART" id="SM00813">
    <property type="entry name" value="Alpha-L-AF_C"/>
    <property type="match status" value="1"/>
</dbReference>
<sequence length="1313" mass="142185">MKSFASPPGLHPLPAVPSTKFLPSTIATMKLTLAAVASILAVTAHAATIPRDGVVTVPASSSDVQPIGDEKAFKIREGPQITDGTGAPFASNLKVQLASKAGAKCMYDMNTFVESNLNYGSDGGLYAEMIRNRAFQSSNDSVFGVGASDAMGSGSLTAWQPVGQSKLELVKDEPLSKALPVSAKVTCDTKKGAACGLKNLGFFGMPAVTGETYNASFYIRADKEQTVKLNVGLYSFDLTESWADETKTVKVGTNWTPVKVALDSVKAAPDINNVFAIKTEDSIESFQINLVSLFPSTFEGTVARKDLAEKMLSFKPKAIRWPGGNDLAGHTIASRFQWNNTIGPLVDRPGRLGNWQGWNTDGLGVVEMCDFIQKLGARLIVGLWNGVDANGNAVPVDDLEPYLQQQVDFVHFLLDTEGKFAEMRVKNGGPQKPYDVQAFMIGNEGGLKPSVDYQTRFDKLTAMLKKDFANHKGFDEIDLIATAPICVPTGYKYRVDLLNQPIYGTPADFISKYRMYDDASRSNNTVFYNMEFAAINSGLEADDNIWFGPGRLHHSILKGSLAESVFILGMENNCDVVRGAAYAPELSNESDDRASESTPGLLEFDTTKVVGSTSFLMQSLISSNRISQSIKVENSKALEEAQIYVSAGVDDKGDVIVKLVNYSEKSVPISINMGQKVAKPECKKVGGEGPLDSNTLHKQEVKTEDCQATASGESIALTLSKWSFTVVKAAASHVMARRGDRRLYDVAVEPAASELLHAVSNTNGRSAGLAEPLSSLFALNFNFKPDSTHDCKRGALFQPGPGRSDTSEWQMELEATDAHAESSTSAINSATKKPAHVFTGPQTTAKAYDLVLIWDDDKQTYRLDRVAASFALKYERSRTTLSNQAQTAWTSDFKTPRKRERDNEIIKAGDQDRSPKKPSLPLKPAEGMRASTSAYQREAARPSTVVAPLRRSSRRSVAVEMEEFDDSPPPPKVEADADEIHFKVAPRTKSETEAGTVLIKTGHEETNPSTATGELRRSRRRSSQQWQQTTTFSKRPDEKAEGAAHPGKAQPTQTLEEDEEDLALELERELEREFDIEILSEDEPPPSPPAEPVPVSSEPRSARKLSPVSRLQQSERERKVSTPKAHTPDIEDVPVTSAPSLKKSRRALSPISSADRSTPGAEPSRPASQAVASIGLGLQQTGVGITPTASPHLDVASPAADSRSRASPDEDVDSGKEAFGALAPASPEREDDDDDDLQDFAAELDMSLAEGPDASPVIPSQAVEKRRSSRVSSASQTASDARSSAIDRFSGHTRKAYGLGGPRQEEEDLEDSD</sequence>
<dbReference type="Gene3D" id="3.20.20.80">
    <property type="entry name" value="Glycosidases"/>
    <property type="match status" value="1"/>
</dbReference>
<dbReference type="EC" id="3.2.1.55" evidence="4"/>
<evidence type="ECO:0000256" key="1">
    <source>
        <dbReference type="ARBA" id="ARBA00001462"/>
    </source>
</evidence>
<dbReference type="STRING" id="1151754.M9M735"/>
<dbReference type="InterPro" id="IPR055235">
    <property type="entry name" value="ASD1_cat"/>
</dbReference>
<evidence type="ECO:0000256" key="3">
    <source>
        <dbReference type="ARBA" id="ARBA00007186"/>
    </source>
</evidence>
<evidence type="ECO:0000256" key="5">
    <source>
        <dbReference type="ARBA" id="ARBA00022729"/>
    </source>
</evidence>
<feature type="compositionally biased region" description="Polar residues" evidence="8">
    <location>
        <begin position="1178"/>
        <end position="1189"/>
    </location>
</feature>